<dbReference type="RefSeq" id="XP_001424666.1">
    <property type="nucleotide sequence ID" value="XM_001424629.1"/>
</dbReference>
<dbReference type="GeneID" id="5010450"/>
<proteinExistence type="predicted"/>
<dbReference type="Proteomes" id="UP000000600">
    <property type="component" value="Unassembled WGS sequence"/>
</dbReference>
<dbReference type="HOGENOM" id="CLU_1859120_0_0_1"/>
<gene>
    <name evidence="1" type="ORF">GSPATT00028303001</name>
</gene>
<name>A0BFF1_PARTE</name>
<evidence type="ECO:0000313" key="1">
    <source>
        <dbReference type="EMBL" id="CAK57268.1"/>
    </source>
</evidence>
<dbReference type="InParanoid" id="A0BFF1"/>
<reference evidence="1 2" key="1">
    <citation type="journal article" date="2006" name="Nature">
        <title>Global trends of whole-genome duplications revealed by the ciliate Paramecium tetraurelia.</title>
        <authorList>
            <consortium name="Genoscope"/>
            <person name="Aury J.-M."/>
            <person name="Jaillon O."/>
            <person name="Duret L."/>
            <person name="Noel B."/>
            <person name="Jubin C."/>
            <person name="Porcel B.M."/>
            <person name="Segurens B."/>
            <person name="Daubin V."/>
            <person name="Anthouard V."/>
            <person name="Aiach N."/>
            <person name="Arnaiz O."/>
            <person name="Billaut A."/>
            <person name="Beisson J."/>
            <person name="Blanc I."/>
            <person name="Bouhouche K."/>
            <person name="Camara F."/>
            <person name="Duharcourt S."/>
            <person name="Guigo R."/>
            <person name="Gogendeau D."/>
            <person name="Katinka M."/>
            <person name="Keller A.-M."/>
            <person name="Kissmehl R."/>
            <person name="Klotz C."/>
            <person name="Koll F."/>
            <person name="Le Moue A."/>
            <person name="Lepere C."/>
            <person name="Malinsky S."/>
            <person name="Nowacki M."/>
            <person name="Nowak J.K."/>
            <person name="Plattner H."/>
            <person name="Poulain J."/>
            <person name="Ruiz F."/>
            <person name="Serrano V."/>
            <person name="Zagulski M."/>
            <person name="Dessen P."/>
            <person name="Betermier M."/>
            <person name="Weissenbach J."/>
            <person name="Scarpelli C."/>
            <person name="Schachter V."/>
            <person name="Sperling L."/>
            <person name="Meyer E."/>
            <person name="Cohen J."/>
            <person name="Wincker P."/>
        </authorList>
    </citation>
    <scope>NUCLEOTIDE SEQUENCE [LARGE SCALE GENOMIC DNA]</scope>
    <source>
        <strain evidence="1 2">Stock d4-2</strain>
    </source>
</reference>
<sequence length="138" mass="15970">MQLLKLGQINWETRCFSKAFLRGQRMVEDSLDGLTDLIMMETCQLSSLMAMESIIGQTAKYKMVNGLKEIQMKGYYCITKIEENIKECNNKFDRQFHQRQKNGEVEITCPSAVDIYHNIVLIDTDERKHKVSGQGQTQ</sequence>
<dbReference type="KEGG" id="ptm:GSPATT00028303001"/>
<keyword evidence="2" id="KW-1185">Reference proteome</keyword>
<accession>A0BFF1</accession>
<organism evidence="1 2">
    <name type="scientific">Paramecium tetraurelia</name>
    <dbReference type="NCBI Taxonomy" id="5888"/>
    <lineage>
        <taxon>Eukaryota</taxon>
        <taxon>Sar</taxon>
        <taxon>Alveolata</taxon>
        <taxon>Ciliophora</taxon>
        <taxon>Intramacronucleata</taxon>
        <taxon>Oligohymenophorea</taxon>
        <taxon>Peniculida</taxon>
        <taxon>Parameciidae</taxon>
        <taxon>Paramecium</taxon>
    </lineage>
</organism>
<evidence type="ECO:0000313" key="2">
    <source>
        <dbReference type="Proteomes" id="UP000000600"/>
    </source>
</evidence>
<dbReference type="AlphaFoldDB" id="A0BFF1"/>
<protein>
    <submittedName>
        <fullName evidence="1">Uncharacterized protein</fullName>
    </submittedName>
</protein>
<dbReference type="EMBL" id="CT867991">
    <property type="protein sequence ID" value="CAK57268.1"/>
    <property type="molecule type" value="Genomic_DNA"/>
</dbReference>